<feature type="compositionally biased region" description="Basic and acidic residues" evidence="1">
    <location>
        <begin position="160"/>
        <end position="170"/>
    </location>
</feature>
<feature type="compositionally biased region" description="Polar residues" evidence="1">
    <location>
        <begin position="55"/>
        <end position="69"/>
    </location>
</feature>
<feature type="region of interest" description="Disordered" evidence="1">
    <location>
        <begin position="1"/>
        <end position="70"/>
    </location>
</feature>
<feature type="compositionally biased region" description="Basic residues" evidence="1">
    <location>
        <begin position="252"/>
        <end position="262"/>
    </location>
</feature>
<reference evidence="2 3" key="1">
    <citation type="submission" date="2024-08" db="EMBL/GenBank/DDBJ databases">
        <authorList>
            <person name="Cucini C."/>
            <person name="Frati F."/>
        </authorList>
    </citation>
    <scope>NUCLEOTIDE SEQUENCE [LARGE SCALE GENOMIC DNA]</scope>
</reference>
<accession>A0ABP1QFC1</accession>
<dbReference type="EMBL" id="CAXLJM020000028">
    <property type="protein sequence ID" value="CAL8097265.1"/>
    <property type="molecule type" value="Genomic_DNA"/>
</dbReference>
<feature type="region of interest" description="Disordered" evidence="1">
    <location>
        <begin position="150"/>
        <end position="186"/>
    </location>
</feature>
<gene>
    <name evidence="2" type="ORF">ODALV1_LOCUS9601</name>
</gene>
<feature type="region of interest" description="Disordered" evidence="1">
    <location>
        <begin position="202"/>
        <end position="268"/>
    </location>
</feature>
<feature type="compositionally biased region" description="Basic and acidic residues" evidence="1">
    <location>
        <begin position="202"/>
        <end position="232"/>
    </location>
</feature>
<comment type="caution">
    <text evidence="2">The sequence shown here is derived from an EMBL/GenBank/DDBJ whole genome shotgun (WGS) entry which is preliminary data.</text>
</comment>
<name>A0ABP1QFC1_9HEXA</name>
<evidence type="ECO:0000256" key="1">
    <source>
        <dbReference type="SAM" id="MobiDB-lite"/>
    </source>
</evidence>
<sequence length="367" mass="41191">MQGMSLQNEHLGSIAASQKRQDSPNDSHIKLFKQSPNPVKISDEDWYATEDDSQNEPTPLKGNSPQAPNHSAFKTICEETDPKGKCLTSQTKTKAGLETHTKQSQDQLLQSIDHLISSQHHLTESEAILIRQMIANMSKTLQELQNAAQKPCTNSNGASGKERMTNHDEGQNIMQGNGKNVDKGYDDGRQITEIEERHITERKVTKKKEKDTKVDMKKEVDSLKGNDDEVKNSIDTQSEENRDRVDESNANTHKKVDSRKRTVGTNENLVPVGTTANYLDGRRADVNYNAGINRPIDDLKEQYPYGKWPEEGDEAEIDNELDSETVTEPGGEEEGSENKEDEYASDYEDDMKVINFKAQVGPKSEQQ</sequence>
<feature type="region of interest" description="Disordered" evidence="1">
    <location>
        <begin position="300"/>
        <end position="351"/>
    </location>
</feature>
<evidence type="ECO:0000313" key="3">
    <source>
        <dbReference type="Proteomes" id="UP001642540"/>
    </source>
</evidence>
<proteinExistence type="predicted"/>
<feature type="compositionally biased region" description="Polar residues" evidence="1">
    <location>
        <begin position="1"/>
        <end position="18"/>
    </location>
</feature>
<feature type="compositionally biased region" description="Acidic residues" evidence="1">
    <location>
        <begin position="311"/>
        <end position="335"/>
    </location>
</feature>
<keyword evidence="3" id="KW-1185">Reference proteome</keyword>
<dbReference type="Proteomes" id="UP001642540">
    <property type="component" value="Unassembled WGS sequence"/>
</dbReference>
<evidence type="ECO:0000313" key="2">
    <source>
        <dbReference type="EMBL" id="CAL8097265.1"/>
    </source>
</evidence>
<feature type="compositionally biased region" description="Acidic residues" evidence="1">
    <location>
        <begin position="44"/>
        <end position="54"/>
    </location>
</feature>
<protein>
    <submittedName>
        <fullName evidence="2">Uncharacterized protein</fullName>
    </submittedName>
</protein>
<feature type="compositionally biased region" description="Basic and acidic residues" evidence="1">
    <location>
        <begin position="19"/>
        <end position="29"/>
    </location>
</feature>
<organism evidence="2 3">
    <name type="scientific">Orchesella dallaii</name>
    <dbReference type="NCBI Taxonomy" id="48710"/>
    <lineage>
        <taxon>Eukaryota</taxon>
        <taxon>Metazoa</taxon>
        <taxon>Ecdysozoa</taxon>
        <taxon>Arthropoda</taxon>
        <taxon>Hexapoda</taxon>
        <taxon>Collembola</taxon>
        <taxon>Entomobryomorpha</taxon>
        <taxon>Entomobryoidea</taxon>
        <taxon>Orchesellidae</taxon>
        <taxon>Orchesellinae</taxon>
        <taxon>Orchesella</taxon>
    </lineage>
</organism>